<dbReference type="Proteomes" id="UP000252038">
    <property type="component" value="Chromosome"/>
</dbReference>
<dbReference type="Gene3D" id="1.20.120.1760">
    <property type="match status" value="1"/>
</dbReference>
<dbReference type="GO" id="GO:0016780">
    <property type="term" value="F:phosphotransferase activity, for other substituted phosphate groups"/>
    <property type="evidence" value="ECO:0007669"/>
    <property type="project" value="InterPro"/>
</dbReference>
<reference evidence="2 4" key="1">
    <citation type="submission" date="2018-05" db="EMBL/GenBank/DDBJ databases">
        <title>Genome sequencing, assembly and analysis of the novel insecticidal bacterium, Chromobacterium phragmitis.</title>
        <authorList>
            <person name="Sparks M.E."/>
            <person name="Blackburn M.B."/>
            <person name="Gundersen-Rindal D.E."/>
        </authorList>
    </citation>
    <scope>NUCLEOTIDE SEQUENCE [LARGE SCALE GENOMIC DNA]</scope>
    <source>
        <strain evidence="2">IIBBL 274-1</strain>
    </source>
</reference>
<evidence type="ECO:0000313" key="2">
    <source>
        <dbReference type="EMBL" id="AXE36278.1"/>
    </source>
</evidence>
<dbReference type="InterPro" id="IPR043130">
    <property type="entry name" value="CDP-OH_PTrfase_TM_dom"/>
</dbReference>
<dbReference type="AlphaFoldDB" id="A0A344ULY0"/>
<dbReference type="GO" id="GO:0016020">
    <property type="term" value="C:membrane"/>
    <property type="evidence" value="ECO:0007669"/>
    <property type="project" value="InterPro"/>
</dbReference>
<keyword evidence="1" id="KW-0472">Membrane</keyword>
<dbReference type="EMBL" id="CP029554">
    <property type="protein sequence ID" value="AXE36278.1"/>
    <property type="molecule type" value="Genomic_DNA"/>
</dbReference>
<keyword evidence="3" id="KW-0808">Transferase</keyword>
<evidence type="ECO:0000256" key="1">
    <source>
        <dbReference type="SAM" id="Phobius"/>
    </source>
</evidence>
<protein>
    <submittedName>
        <fullName evidence="3">CDP-alcohol phosphatidyltransferase family protein</fullName>
        <ecNumber evidence="3">2.7.8.-</ecNumber>
    </submittedName>
</protein>
<evidence type="ECO:0000313" key="5">
    <source>
        <dbReference type="Proteomes" id="UP001462502"/>
    </source>
</evidence>
<accession>A0A344ULY0</accession>
<dbReference type="KEGG" id="chri:DK842_13875"/>
<dbReference type="RefSeq" id="WP_114061970.1">
    <property type="nucleotide sequence ID" value="NZ_CP029495.1"/>
</dbReference>
<gene>
    <name evidence="3" type="ORF">ABI908_08640</name>
    <name evidence="2" type="ORF">DK843_19445</name>
</gene>
<dbReference type="EMBL" id="JBDXMI010000001">
    <property type="protein sequence ID" value="MEO9384173.1"/>
    <property type="molecule type" value="Genomic_DNA"/>
</dbReference>
<dbReference type="InterPro" id="IPR000462">
    <property type="entry name" value="CDP-OH_P_trans"/>
</dbReference>
<keyword evidence="5" id="KW-1185">Reference proteome</keyword>
<dbReference type="EC" id="2.7.8.-" evidence="3"/>
<dbReference type="OrthoDB" id="1034332at2"/>
<name>A0A344ULY0_9NEIS</name>
<sequence length="203" mass="22166">MVSIYQLKSRFQQLLRPLLGALVKLGIRANHVTLFAMLSSFAYGLWLWRDVGSPLPWALLPLFLFLRMALNAIDGMLAREYGQQSRLGGMLNEAGDVVSDAALYLPFALIAPTPLLAVLCVLLAFLTEYIGVLGPMLGAARRYDGPFGKSDRAFAYGLCALLLAWRPQWAAHADGVFAAGLVLLLMTCANRARAILAEGENRV</sequence>
<feature type="transmembrane region" description="Helical" evidence="1">
    <location>
        <begin position="21"/>
        <end position="46"/>
    </location>
</feature>
<keyword evidence="1" id="KW-0812">Transmembrane</keyword>
<evidence type="ECO:0000313" key="3">
    <source>
        <dbReference type="EMBL" id="MEO9384173.1"/>
    </source>
</evidence>
<dbReference type="Pfam" id="PF01066">
    <property type="entry name" value="CDP-OH_P_transf"/>
    <property type="match status" value="1"/>
</dbReference>
<dbReference type="GO" id="GO:0008654">
    <property type="term" value="P:phospholipid biosynthetic process"/>
    <property type="evidence" value="ECO:0007669"/>
    <property type="project" value="InterPro"/>
</dbReference>
<dbReference type="Proteomes" id="UP001462502">
    <property type="component" value="Unassembled WGS sequence"/>
</dbReference>
<proteinExistence type="predicted"/>
<organism evidence="2 4">
    <name type="scientific">Chromobacterium phragmitis</name>
    <dbReference type="NCBI Taxonomy" id="2202141"/>
    <lineage>
        <taxon>Bacteria</taxon>
        <taxon>Pseudomonadati</taxon>
        <taxon>Pseudomonadota</taxon>
        <taxon>Betaproteobacteria</taxon>
        <taxon>Neisseriales</taxon>
        <taxon>Chromobacteriaceae</taxon>
        <taxon>Chromobacterium</taxon>
    </lineage>
</organism>
<reference evidence="3 5" key="2">
    <citation type="submission" date="2024-05" db="EMBL/GenBank/DDBJ databases">
        <authorList>
            <person name="De Oliveira J.P."/>
            <person name="Noriler S.A."/>
            <person name="De Oliveira A.G."/>
            <person name="Sipoli D.S."/>
        </authorList>
    </citation>
    <scope>NUCLEOTIDE SEQUENCE [LARGE SCALE GENOMIC DNA]</scope>
    <source>
        <strain evidence="3 5">LABIM192</strain>
    </source>
</reference>
<dbReference type="KEGG" id="chrb:DK843_19445"/>
<evidence type="ECO:0000313" key="4">
    <source>
        <dbReference type="Proteomes" id="UP000252038"/>
    </source>
</evidence>
<keyword evidence="1" id="KW-1133">Transmembrane helix</keyword>